<dbReference type="RefSeq" id="WP_107532476.1">
    <property type="nucleotide sequence ID" value="NZ_PZEV01000009.1"/>
</dbReference>
<dbReference type="AlphaFoldDB" id="A0A2T4Q1V3"/>
<evidence type="ECO:0000256" key="1">
    <source>
        <dbReference type="SAM" id="SignalP"/>
    </source>
</evidence>
<protein>
    <recommendedName>
        <fullName evidence="4">Lipoprotein</fullName>
    </recommendedName>
</protein>
<gene>
    <name evidence="2" type="ORF">BU085_03985</name>
</gene>
<dbReference type="EMBL" id="PZEV01000009">
    <property type="protein sequence ID" value="PTI51696.1"/>
    <property type="molecule type" value="Genomic_DNA"/>
</dbReference>
<proteinExistence type="predicted"/>
<accession>A0A2T4Q1V3</accession>
<dbReference type="STRING" id="1194526.A284_05155"/>
<dbReference type="Proteomes" id="UP000240717">
    <property type="component" value="Unassembled WGS sequence"/>
</dbReference>
<sequence>MKRIIVLCLGMLFLLAACGSKVDGTYKNDEMSIKASKDSDRATLHLKSLENDGGIFGVEKNDGNVEGRIDKDKKTMTFEVQDETMKFDYKVKGDKLILINPDKDDEKIELKKE</sequence>
<evidence type="ECO:0008006" key="4">
    <source>
        <dbReference type="Google" id="ProtNLM"/>
    </source>
</evidence>
<name>A0A2T4Q1V3_STAWA</name>
<dbReference type="PROSITE" id="PS51257">
    <property type="entry name" value="PROKAR_LIPOPROTEIN"/>
    <property type="match status" value="1"/>
</dbReference>
<reference evidence="2 3" key="1">
    <citation type="journal article" date="2016" name="Front. Microbiol.">
        <title>Comprehensive Phylogenetic Analysis of Bovine Non-aureus Staphylococci Species Based on Whole-Genome Sequencing.</title>
        <authorList>
            <person name="Naushad S."/>
            <person name="Barkema H.W."/>
            <person name="Luby C."/>
            <person name="Condas L.A."/>
            <person name="Nobrega D.B."/>
            <person name="Carson D.A."/>
            <person name="De Buck J."/>
        </authorList>
    </citation>
    <scope>NUCLEOTIDE SEQUENCE [LARGE SCALE GENOMIC DNA]</scope>
    <source>
        <strain evidence="2 3">SNUC 2993</strain>
    </source>
</reference>
<comment type="caution">
    <text evidence="2">The sequence shown here is derived from an EMBL/GenBank/DDBJ whole genome shotgun (WGS) entry which is preliminary data.</text>
</comment>
<feature type="chain" id="PRO_5015542806" description="Lipoprotein" evidence="1">
    <location>
        <begin position="23"/>
        <end position="113"/>
    </location>
</feature>
<evidence type="ECO:0000313" key="3">
    <source>
        <dbReference type="Proteomes" id="UP000240717"/>
    </source>
</evidence>
<evidence type="ECO:0000313" key="2">
    <source>
        <dbReference type="EMBL" id="PTI51696.1"/>
    </source>
</evidence>
<feature type="signal peptide" evidence="1">
    <location>
        <begin position="1"/>
        <end position="22"/>
    </location>
</feature>
<organism evidence="2 3">
    <name type="scientific">Staphylococcus warneri</name>
    <dbReference type="NCBI Taxonomy" id="1292"/>
    <lineage>
        <taxon>Bacteria</taxon>
        <taxon>Bacillati</taxon>
        <taxon>Bacillota</taxon>
        <taxon>Bacilli</taxon>
        <taxon>Bacillales</taxon>
        <taxon>Staphylococcaceae</taxon>
        <taxon>Staphylococcus</taxon>
    </lineage>
</organism>
<keyword evidence="1" id="KW-0732">Signal</keyword>